<feature type="compositionally biased region" description="Low complexity" evidence="1">
    <location>
        <begin position="147"/>
        <end position="172"/>
    </location>
</feature>
<dbReference type="PANTHER" id="PTHR45920">
    <property type="entry name" value="FORMIN HOMOLOGY 2 DOMAIN CONTAINING, ISOFORM I"/>
    <property type="match status" value="1"/>
</dbReference>
<evidence type="ECO:0000313" key="3">
    <source>
        <dbReference type="EMBL" id="ELR22175.1"/>
    </source>
</evidence>
<feature type="compositionally biased region" description="Basic and acidic residues" evidence="1">
    <location>
        <begin position="489"/>
        <end position="499"/>
    </location>
</feature>
<dbReference type="Gene3D" id="6.10.140.530">
    <property type="match status" value="1"/>
</dbReference>
<feature type="compositionally biased region" description="Basic and acidic residues" evidence="1">
    <location>
        <begin position="465"/>
        <end position="475"/>
    </location>
</feature>
<feature type="region of interest" description="Disordered" evidence="1">
    <location>
        <begin position="136"/>
        <end position="172"/>
    </location>
</feature>
<dbReference type="RefSeq" id="XP_004348689.1">
    <property type="nucleotide sequence ID" value="XM_004348639.1"/>
</dbReference>
<dbReference type="GeneID" id="14923099"/>
<feature type="compositionally biased region" description="Basic residues" evidence="1">
    <location>
        <begin position="309"/>
        <end position="325"/>
    </location>
</feature>
<proteinExistence type="predicted"/>
<keyword evidence="4" id="KW-1185">Reference proteome</keyword>
<dbReference type="GO" id="GO:0051015">
    <property type="term" value="F:actin filament binding"/>
    <property type="evidence" value="ECO:0007669"/>
    <property type="project" value="TreeGrafter"/>
</dbReference>
<feature type="compositionally biased region" description="Basic and acidic residues" evidence="1">
    <location>
        <begin position="364"/>
        <end position="379"/>
    </location>
</feature>
<feature type="domain" description="Helicase-associated" evidence="2">
    <location>
        <begin position="499"/>
        <end position="559"/>
    </location>
</feature>
<dbReference type="EMBL" id="KB007887">
    <property type="protein sequence ID" value="ELR22175.1"/>
    <property type="molecule type" value="Genomic_DNA"/>
</dbReference>
<dbReference type="OMA" id="DHEHEID"/>
<dbReference type="GO" id="GO:0030866">
    <property type="term" value="P:cortical actin cytoskeleton organization"/>
    <property type="evidence" value="ECO:0007669"/>
    <property type="project" value="TreeGrafter"/>
</dbReference>
<feature type="compositionally biased region" description="Basic residues" evidence="1">
    <location>
        <begin position="613"/>
        <end position="622"/>
    </location>
</feature>
<reference evidence="3 4" key="1">
    <citation type="journal article" date="2013" name="Genome Biol.">
        <title>Genome of Acanthamoeba castellanii highlights extensive lateral gene transfer and early evolution of tyrosine kinase signaling.</title>
        <authorList>
            <person name="Clarke M."/>
            <person name="Lohan A.J."/>
            <person name="Liu B."/>
            <person name="Lagkouvardos I."/>
            <person name="Roy S."/>
            <person name="Zafar N."/>
            <person name="Bertelli C."/>
            <person name="Schilde C."/>
            <person name="Kianianmomeni A."/>
            <person name="Burglin T.R."/>
            <person name="Frech C."/>
            <person name="Turcotte B."/>
            <person name="Kopec K.O."/>
            <person name="Synnott J.M."/>
            <person name="Choo C."/>
            <person name="Paponov I."/>
            <person name="Finkler A."/>
            <person name="Soon Heng Tan C."/>
            <person name="Hutchins A.P."/>
            <person name="Weinmeier T."/>
            <person name="Rattei T."/>
            <person name="Chu J.S."/>
            <person name="Gimenez G."/>
            <person name="Irimia M."/>
            <person name="Rigden D.J."/>
            <person name="Fitzpatrick D.A."/>
            <person name="Lorenzo-Morales J."/>
            <person name="Bateman A."/>
            <person name="Chiu C.H."/>
            <person name="Tang P."/>
            <person name="Hegemann P."/>
            <person name="Fromm H."/>
            <person name="Raoult D."/>
            <person name="Greub G."/>
            <person name="Miranda-Saavedra D."/>
            <person name="Chen N."/>
            <person name="Nash P."/>
            <person name="Ginger M.L."/>
            <person name="Horn M."/>
            <person name="Schaap P."/>
            <person name="Caler L."/>
            <person name="Loftus B."/>
        </authorList>
    </citation>
    <scope>NUCLEOTIDE SEQUENCE [LARGE SCALE GENOMIC DNA]</scope>
    <source>
        <strain evidence="3 4">Neff</strain>
    </source>
</reference>
<sequence length="720" mass="79032">MERRGVPAPRTKDQGFSSASSAFAPSAPDHVRGPSSPGATGGTSGLGAAATAIADIERQLERLVTLRKTERFAAAHAFGENGNNDQRKKAKTGAATREEENDSSSTESAASDAQSSKRRNLDEDLLIGMLGIPFVSSEVARGRSPRPHSSPTMSTSPPMTPTPTAHHTPLTPDMAANAADLVLRADLGQGDTHRDDDTPPAIATESVWQAAEAAHKPPSLPMRSLTSAPAPPLPEQQPQPVVVAAALRREIMGEVKAELLMEVARRDKENQGKLYELELENRELKQELHGLLREMREDRRRKEREREERKKRRRRSAGQRTKRGRGGSDDSEGSDVESSDDDTSSSSEQEVAEPKRRGTKRSRGSSDREPADRHSDKSDTNSSKRKRGKTSVAPAGKAERHANEVAAGEAAAQAGPTTAEPAVPLVTTPSRADTRGSPQPRTDRWSHSSGSGGEETTVAAATGPDEDRNADDGGRPSRSTVWRRKKGHRAAEEIEHDNQERWQMRVDQLRAFAKEHGHCRVPKSHPNRPLYTWTQNVRQRWRRGAVPESKIRDLVALGMQHPAEEFGGAAARRGSQQQRPAVEPATEEDVDTSRDQDTKAVDRKSSTSTGRPRAVKRSRREKRPSSATTKAEGGEDGKRPQQSRASDDDYAALSEKDHEDDEEEEEEEEEEEQEEKYTRRLRQRQSRRSEEAKPHNNAVDGVESQVTDVASGGGEGARQR</sequence>
<organism evidence="3 4">
    <name type="scientific">Acanthamoeba castellanii (strain ATCC 30010 / Neff)</name>
    <dbReference type="NCBI Taxonomy" id="1257118"/>
    <lineage>
        <taxon>Eukaryota</taxon>
        <taxon>Amoebozoa</taxon>
        <taxon>Discosea</taxon>
        <taxon>Longamoebia</taxon>
        <taxon>Centramoebida</taxon>
        <taxon>Acanthamoebidae</taxon>
        <taxon>Acanthamoeba</taxon>
    </lineage>
</organism>
<feature type="compositionally biased region" description="Low complexity" evidence="1">
    <location>
        <begin position="103"/>
        <end position="114"/>
    </location>
</feature>
<dbReference type="GO" id="GO:0005737">
    <property type="term" value="C:cytoplasm"/>
    <property type="evidence" value="ECO:0007669"/>
    <property type="project" value="TreeGrafter"/>
</dbReference>
<dbReference type="Proteomes" id="UP000011083">
    <property type="component" value="Unassembled WGS sequence"/>
</dbReference>
<protein>
    <submittedName>
        <fullName evidence="3">Helicase associated domain containing protein</fullName>
    </submittedName>
</protein>
<feature type="region of interest" description="Disordered" evidence="1">
    <location>
        <begin position="75"/>
        <end position="120"/>
    </location>
</feature>
<name>L8HAG8_ACACF</name>
<dbReference type="KEGG" id="acan:ACA1_126140"/>
<feature type="compositionally biased region" description="Low complexity" evidence="1">
    <location>
        <begin position="16"/>
        <end position="38"/>
    </location>
</feature>
<dbReference type="InterPro" id="IPR005114">
    <property type="entry name" value="Helicase_assoc"/>
</dbReference>
<evidence type="ECO:0000256" key="1">
    <source>
        <dbReference type="SAM" id="MobiDB-lite"/>
    </source>
</evidence>
<dbReference type="GO" id="GO:0005856">
    <property type="term" value="C:cytoskeleton"/>
    <property type="evidence" value="ECO:0007669"/>
    <property type="project" value="TreeGrafter"/>
</dbReference>
<feature type="compositionally biased region" description="Low complexity" evidence="1">
    <location>
        <begin position="406"/>
        <end position="422"/>
    </location>
</feature>
<feature type="compositionally biased region" description="Basic and acidic residues" evidence="1">
    <location>
        <begin position="591"/>
        <end position="605"/>
    </location>
</feature>
<dbReference type="AlphaFoldDB" id="L8HAG8"/>
<dbReference type="Pfam" id="PF03457">
    <property type="entry name" value="HA"/>
    <property type="match status" value="1"/>
</dbReference>
<feature type="region of interest" description="Disordered" evidence="1">
    <location>
        <begin position="266"/>
        <end position="499"/>
    </location>
</feature>
<feature type="region of interest" description="Disordered" evidence="1">
    <location>
        <begin position="210"/>
        <end position="237"/>
    </location>
</feature>
<evidence type="ECO:0000259" key="2">
    <source>
        <dbReference type="Pfam" id="PF03457"/>
    </source>
</evidence>
<accession>L8HAG8</accession>
<feature type="compositionally biased region" description="Basic and acidic residues" evidence="1">
    <location>
        <begin position="1"/>
        <end position="13"/>
    </location>
</feature>
<feature type="compositionally biased region" description="Basic and acidic residues" evidence="1">
    <location>
        <begin position="266"/>
        <end position="308"/>
    </location>
</feature>
<feature type="compositionally biased region" description="Gly residues" evidence="1">
    <location>
        <begin position="711"/>
        <end position="720"/>
    </location>
</feature>
<evidence type="ECO:0000313" key="4">
    <source>
        <dbReference type="Proteomes" id="UP000011083"/>
    </source>
</evidence>
<feature type="compositionally biased region" description="Acidic residues" evidence="1">
    <location>
        <begin position="329"/>
        <end position="343"/>
    </location>
</feature>
<dbReference type="PANTHER" id="PTHR45920:SF7">
    <property type="entry name" value="FORMIN-G"/>
    <property type="match status" value="1"/>
</dbReference>
<gene>
    <name evidence="3" type="ORF">ACA1_126140</name>
</gene>
<feature type="compositionally biased region" description="Acidic residues" evidence="1">
    <location>
        <begin position="658"/>
        <end position="674"/>
    </location>
</feature>
<feature type="region of interest" description="Disordered" evidence="1">
    <location>
        <begin position="565"/>
        <end position="720"/>
    </location>
</feature>
<dbReference type="VEuPathDB" id="AmoebaDB:ACA1_126140"/>
<feature type="compositionally biased region" description="Polar residues" evidence="1">
    <location>
        <begin position="427"/>
        <end position="440"/>
    </location>
</feature>
<feature type="region of interest" description="Disordered" evidence="1">
    <location>
        <begin position="1"/>
        <end position="46"/>
    </location>
</feature>